<dbReference type="SUPFAM" id="SSF52768">
    <property type="entry name" value="Arginase/deacetylase"/>
    <property type="match status" value="1"/>
</dbReference>
<feature type="non-terminal residue" evidence="1">
    <location>
        <position position="1"/>
    </location>
</feature>
<protein>
    <submittedName>
        <fullName evidence="1">Uncharacterized protein</fullName>
    </submittedName>
</protein>
<accession>A0A9E2NNA0</accession>
<evidence type="ECO:0000313" key="1">
    <source>
        <dbReference type="EMBL" id="MBU3804198.1"/>
    </source>
</evidence>
<dbReference type="InterPro" id="IPR023696">
    <property type="entry name" value="Ureohydrolase_dom_sf"/>
</dbReference>
<proteinExistence type="predicted"/>
<dbReference type="Gene3D" id="3.40.800.10">
    <property type="entry name" value="Ureohydrolase domain"/>
    <property type="match status" value="1"/>
</dbReference>
<evidence type="ECO:0000313" key="2">
    <source>
        <dbReference type="Proteomes" id="UP000824229"/>
    </source>
</evidence>
<organism evidence="1 2">
    <name type="scientific">Candidatus Cellulosilyticum pullistercoris</name>
    <dbReference type="NCBI Taxonomy" id="2838521"/>
    <lineage>
        <taxon>Bacteria</taxon>
        <taxon>Bacillati</taxon>
        <taxon>Bacillota</taxon>
        <taxon>Clostridia</taxon>
        <taxon>Lachnospirales</taxon>
        <taxon>Cellulosilyticaceae</taxon>
        <taxon>Cellulosilyticum</taxon>
    </lineage>
</organism>
<reference evidence="1" key="1">
    <citation type="journal article" date="2021" name="PeerJ">
        <title>Extensive microbial diversity within the chicken gut microbiome revealed by metagenomics and culture.</title>
        <authorList>
            <person name="Gilroy R."/>
            <person name="Ravi A."/>
            <person name="Getino M."/>
            <person name="Pursley I."/>
            <person name="Horton D.L."/>
            <person name="Alikhan N.F."/>
            <person name="Baker D."/>
            <person name="Gharbi K."/>
            <person name="Hall N."/>
            <person name="Watson M."/>
            <person name="Adriaenssens E.M."/>
            <person name="Foster-Nyarko E."/>
            <person name="Jarju S."/>
            <person name="Secka A."/>
            <person name="Antonio M."/>
            <person name="Oren A."/>
            <person name="Chaudhuri R.R."/>
            <person name="La Ragione R."/>
            <person name="Hildebrand F."/>
            <person name="Pallen M.J."/>
        </authorList>
    </citation>
    <scope>NUCLEOTIDE SEQUENCE</scope>
    <source>
        <strain evidence="1">B5-657</strain>
    </source>
</reference>
<comment type="caution">
    <text evidence="1">The sequence shown here is derived from an EMBL/GenBank/DDBJ whole genome shotgun (WGS) entry which is preliminary data.</text>
</comment>
<dbReference type="EMBL" id="JAHLFQ010000121">
    <property type="protein sequence ID" value="MBU3804198.1"/>
    <property type="molecule type" value="Genomic_DNA"/>
</dbReference>
<dbReference type="Proteomes" id="UP000824229">
    <property type="component" value="Unassembled WGS sequence"/>
</dbReference>
<name>A0A9E2NNA0_9FIRM</name>
<gene>
    <name evidence="1" type="ORF">H9872_05545</name>
</gene>
<dbReference type="AlphaFoldDB" id="A0A9E2NNA0"/>
<sequence length="149" mass="17736">WVDFVLRENPYLKQLFIIGISKQYVPKNYGDFGKEIFFFTDEEVKKRGWLEQLNSAIQFPLYISIDKDVFSQEFVHTNWDQGSMNQQQIQMFFEKVALKHQMIGGDICGECSKDFINPDYHISQQLNGKMNEYLMDCFQSYSQKLIQHH</sequence>
<reference evidence="1" key="2">
    <citation type="submission" date="2021-04" db="EMBL/GenBank/DDBJ databases">
        <authorList>
            <person name="Gilroy R."/>
        </authorList>
    </citation>
    <scope>NUCLEOTIDE SEQUENCE</scope>
    <source>
        <strain evidence="1">B5-657</strain>
    </source>
</reference>